<dbReference type="AlphaFoldDB" id="A0AAU9T9S4"/>
<dbReference type="Proteomes" id="UP000836841">
    <property type="component" value="Chromosome 7"/>
</dbReference>
<sequence length="93" mass="10065">MVKAVKAATPASLVISTSTKVASRSTTLIVTSTLSNSFSIAIYTMLVKHVSCVKKRGVDRVFGATPARFVSMLFIQNVQKDLMSGMGRIRRCP</sequence>
<name>A0AAU9T9S4_THLAR</name>
<keyword evidence="2" id="KW-1185">Reference proteome</keyword>
<evidence type="ECO:0000313" key="2">
    <source>
        <dbReference type="Proteomes" id="UP000836841"/>
    </source>
</evidence>
<organism evidence="1 2">
    <name type="scientific">Thlaspi arvense</name>
    <name type="common">Field penny-cress</name>
    <dbReference type="NCBI Taxonomy" id="13288"/>
    <lineage>
        <taxon>Eukaryota</taxon>
        <taxon>Viridiplantae</taxon>
        <taxon>Streptophyta</taxon>
        <taxon>Embryophyta</taxon>
        <taxon>Tracheophyta</taxon>
        <taxon>Spermatophyta</taxon>
        <taxon>Magnoliopsida</taxon>
        <taxon>eudicotyledons</taxon>
        <taxon>Gunneridae</taxon>
        <taxon>Pentapetalae</taxon>
        <taxon>rosids</taxon>
        <taxon>malvids</taxon>
        <taxon>Brassicales</taxon>
        <taxon>Brassicaceae</taxon>
        <taxon>Thlaspideae</taxon>
        <taxon>Thlaspi</taxon>
    </lineage>
</organism>
<gene>
    <name evidence="1" type="ORF">TAV2_LOCUS25491</name>
</gene>
<reference evidence="1 2" key="1">
    <citation type="submission" date="2022-03" db="EMBL/GenBank/DDBJ databases">
        <authorList>
            <person name="Nunn A."/>
            <person name="Chopra R."/>
            <person name="Nunn A."/>
            <person name="Contreras Garrido A."/>
        </authorList>
    </citation>
    <scope>NUCLEOTIDE SEQUENCE [LARGE SCALE GENOMIC DNA]</scope>
</reference>
<accession>A0AAU9T9S4</accession>
<proteinExistence type="predicted"/>
<evidence type="ECO:0000313" key="1">
    <source>
        <dbReference type="EMBL" id="CAH2080065.1"/>
    </source>
</evidence>
<dbReference type="EMBL" id="OU466863">
    <property type="protein sequence ID" value="CAH2080065.1"/>
    <property type="molecule type" value="Genomic_DNA"/>
</dbReference>
<protein>
    <submittedName>
        <fullName evidence="1">Uncharacterized protein</fullName>
    </submittedName>
</protein>